<evidence type="ECO:0000256" key="1">
    <source>
        <dbReference type="SAM" id="Phobius"/>
    </source>
</evidence>
<feature type="transmembrane region" description="Helical" evidence="1">
    <location>
        <begin position="20"/>
        <end position="39"/>
    </location>
</feature>
<organism evidence="2 3">
    <name type="scientific">Aeromonas popoffii</name>
    <dbReference type="NCBI Taxonomy" id="70856"/>
    <lineage>
        <taxon>Bacteria</taxon>
        <taxon>Pseudomonadati</taxon>
        <taxon>Pseudomonadota</taxon>
        <taxon>Gammaproteobacteria</taxon>
        <taxon>Aeromonadales</taxon>
        <taxon>Aeromonadaceae</taxon>
        <taxon>Aeromonas</taxon>
    </lineage>
</organism>
<accession>A0ABS5GP81</accession>
<evidence type="ECO:0000313" key="3">
    <source>
        <dbReference type="Proteomes" id="UP000675653"/>
    </source>
</evidence>
<keyword evidence="1" id="KW-0812">Transmembrane</keyword>
<dbReference type="Proteomes" id="UP000675653">
    <property type="component" value="Unassembled WGS sequence"/>
</dbReference>
<sequence>MSEDINTKTNEKKEITKTSLLNSAVAAVVGFFVLCGIAYGQYINLDLTLEEDIVVFASYAKIGCLVGVGIILLCFAVRCLRIRSGSLKTDVEVIDE</sequence>
<evidence type="ECO:0000313" key="2">
    <source>
        <dbReference type="EMBL" id="MBR7628944.1"/>
    </source>
</evidence>
<proteinExistence type="predicted"/>
<keyword evidence="1" id="KW-0472">Membrane</keyword>
<dbReference type="EMBL" id="JAGRZL010000016">
    <property type="protein sequence ID" value="MBR7628944.1"/>
    <property type="molecule type" value="Genomic_DNA"/>
</dbReference>
<comment type="caution">
    <text evidence="2">The sequence shown here is derived from an EMBL/GenBank/DDBJ whole genome shotgun (WGS) entry which is preliminary data.</text>
</comment>
<gene>
    <name evidence="2" type="ORF">KAT72_07830</name>
</gene>
<dbReference type="RefSeq" id="WP_212513256.1">
    <property type="nucleotide sequence ID" value="NZ_CAWQDX010000037.1"/>
</dbReference>
<evidence type="ECO:0008006" key="4">
    <source>
        <dbReference type="Google" id="ProtNLM"/>
    </source>
</evidence>
<keyword evidence="1" id="KW-1133">Transmembrane helix</keyword>
<protein>
    <recommendedName>
        <fullName evidence="4">DUF3955 domain-containing protein</fullName>
    </recommendedName>
</protein>
<reference evidence="2 3" key="1">
    <citation type="submission" date="2021-04" db="EMBL/GenBank/DDBJ databases">
        <title>Draft Genome of Aeromonas popoffii ID682, isolated from a natural water source in Idaho.</title>
        <authorList>
            <person name="Testerman T."/>
            <person name="Graf J."/>
        </authorList>
    </citation>
    <scope>NUCLEOTIDE SEQUENCE [LARGE SCALE GENOMIC DNA]</scope>
    <source>
        <strain evidence="2 3">ID682</strain>
    </source>
</reference>
<name>A0ABS5GP81_9GAMM</name>
<feature type="transmembrane region" description="Helical" evidence="1">
    <location>
        <begin position="59"/>
        <end position="80"/>
    </location>
</feature>
<keyword evidence="3" id="KW-1185">Reference proteome</keyword>